<proteinExistence type="predicted"/>
<gene>
    <name evidence="3" type="ordered locus">STAUR_2873</name>
</gene>
<dbReference type="SUPFAM" id="SSF81296">
    <property type="entry name" value="E set domains"/>
    <property type="match status" value="1"/>
</dbReference>
<dbReference type="Pfam" id="PF03067">
    <property type="entry name" value="LPMO_10"/>
    <property type="match status" value="1"/>
</dbReference>
<sequence>MVTPLPQHVCGFGSETWRGGATPWDQPIHWPASNLSPGLQTITWNITWGPHFDDTKEFRYWITKPGFVYQVGKPLAWDDFEEAAFCVLAYDDSNPNGNPDISPDKASEHRPRRTVSMPRRQPTSATPICRWRAETATAAARSPMPSPTRGTVASRPTSPSPTWRQPRSTAGN</sequence>
<organism evidence="3 4">
    <name type="scientific">Stigmatella aurantiaca (strain DW4/3-1)</name>
    <dbReference type="NCBI Taxonomy" id="378806"/>
    <lineage>
        <taxon>Bacteria</taxon>
        <taxon>Pseudomonadati</taxon>
        <taxon>Myxococcota</taxon>
        <taxon>Myxococcia</taxon>
        <taxon>Myxococcales</taxon>
        <taxon>Cystobacterineae</taxon>
        <taxon>Archangiaceae</taxon>
        <taxon>Stigmatella</taxon>
    </lineage>
</organism>
<dbReference type="KEGG" id="sur:STAUR_2873"/>
<dbReference type="AlphaFoldDB" id="E3FP47"/>
<evidence type="ECO:0000313" key="3">
    <source>
        <dbReference type="EMBL" id="ADO70665.1"/>
    </source>
</evidence>
<protein>
    <recommendedName>
        <fullName evidence="2">Chitin-binding type-4 domain-containing protein</fullName>
    </recommendedName>
</protein>
<dbReference type="STRING" id="378806.STAUR_2873"/>
<dbReference type="EMBL" id="CP002271">
    <property type="protein sequence ID" value="ADO70665.1"/>
    <property type="molecule type" value="Genomic_DNA"/>
</dbReference>
<feature type="region of interest" description="Disordered" evidence="1">
    <location>
        <begin position="94"/>
        <end position="172"/>
    </location>
</feature>
<keyword evidence="4" id="KW-1185">Reference proteome</keyword>
<dbReference type="InterPro" id="IPR014756">
    <property type="entry name" value="Ig_E-set"/>
</dbReference>
<dbReference type="InterPro" id="IPR004302">
    <property type="entry name" value="Cellulose/chitin-bd_N"/>
</dbReference>
<evidence type="ECO:0000313" key="4">
    <source>
        <dbReference type="Proteomes" id="UP000001351"/>
    </source>
</evidence>
<dbReference type="Proteomes" id="UP000001351">
    <property type="component" value="Chromosome"/>
</dbReference>
<dbReference type="CAZy" id="AA10">
    <property type="family name" value="Auxiliary Activities 10"/>
</dbReference>
<dbReference type="Gene3D" id="2.70.50.50">
    <property type="entry name" value="chitin-binding protein cbp21"/>
    <property type="match status" value="1"/>
</dbReference>
<evidence type="ECO:0000256" key="1">
    <source>
        <dbReference type="SAM" id="MobiDB-lite"/>
    </source>
</evidence>
<name>E3FP47_STIAD</name>
<evidence type="ECO:0000259" key="2">
    <source>
        <dbReference type="Pfam" id="PF03067"/>
    </source>
</evidence>
<accession>E3FP47</accession>
<reference evidence="3 4" key="1">
    <citation type="journal article" date="2011" name="Mol. Biol. Evol.">
        <title>Comparative genomic analysis of fruiting body formation in Myxococcales.</title>
        <authorList>
            <person name="Huntley S."/>
            <person name="Hamann N."/>
            <person name="Wegener-Feldbrugge S."/>
            <person name="Treuner-Lange A."/>
            <person name="Kube M."/>
            <person name="Reinhardt R."/>
            <person name="Klages S."/>
            <person name="Muller R."/>
            <person name="Ronning C.M."/>
            <person name="Nierman W.C."/>
            <person name="Sogaard-Andersen L."/>
        </authorList>
    </citation>
    <scope>NUCLEOTIDE SEQUENCE [LARGE SCALE GENOMIC DNA]</scope>
    <source>
        <strain evidence="3 4">DW4/3-1</strain>
    </source>
</reference>
<feature type="compositionally biased region" description="Polar residues" evidence="1">
    <location>
        <begin position="148"/>
        <end position="172"/>
    </location>
</feature>
<feature type="domain" description="Chitin-binding type-4" evidence="2">
    <location>
        <begin position="6"/>
        <end position="134"/>
    </location>
</feature>
<dbReference type="eggNOG" id="COG3397">
    <property type="taxonomic scope" value="Bacteria"/>
</dbReference>
<dbReference type="HOGENOM" id="CLU_1554349_0_0_7"/>